<accession>A0A7X1ZE62</accession>
<feature type="region of interest" description="Disordered" evidence="1">
    <location>
        <begin position="117"/>
        <end position="136"/>
    </location>
</feature>
<name>A0A7X1ZE62_9PROT</name>
<sequence length="230" mass="23954">MTVHPDLTASSAAGDEAALSTPDDADRAGGDPVLMARLRAATRDVHDALHEHHALGDLLAPSLGARRYRHILECFDGFLAAAEREVLVPADGWFAANGFHRVSRRYDLARDLTDLREAGAAPPPEPAPERPPGGLGVAPGEGAALGVLYVVEGSRLGGRGLARHLGRALPRSSAMATRFLGSPGVDIGAHWRQVGALINTLGRDPARADAAVGAACAAFSALTAWFDEAP</sequence>
<proteinExistence type="predicted"/>
<dbReference type="SUPFAM" id="SSF48613">
    <property type="entry name" value="Heme oxygenase-like"/>
    <property type="match status" value="1"/>
</dbReference>
<dbReference type="RefSeq" id="WP_153341586.1">
    <property type="nucleotide sequence ID" value="NZ_WIVE01000008.1"/>
</dbReference>
<dbReference type="Gene3D" id="1.20.910.10">
    <property type="entry name" value="Heme oxygenase-like"/>
    <property type="match status" value="1"/>
</dbReference>
<dbReference type="EMBL" id="WIVE01000008">
    <property type="protein sequence ID" value="MQX35762.1"/>
    <property type="molecule type" value="Genomic_DNA"/>
</dbReference>
<dbReference type="GO" id="GO:0004392">
    <property type="term" value="F:heme oxygenase (decyclizing) activity"/>
    <property type="evidence" value="ECO:0007669"/>
    <property type="project" value="InterPro"/>
</dbReference>
<dbReference type="GO" id="GO:0006788">
    <property type="term" value="P:heme oxidation"/>
    <property type="evidence" value="ECO:0007669"/>
    <property type="project" value="InterPro"/>
</dbReference>
<organism evidence="2 3">
    <name type="scientific">Roseospira navarrensis</name>
    <dbReference type="NCBI Taxonomy" id="140058"/>
    <lineage>
        <taxon>Bacteria</taxon>
        <taxon>Pseudomonadati</taxon>
        <taxon>Pseudomonadota</taxon>
        <taxon>Alphaproteobacteria</taxon>
        <taxon>Rhodospirillales</taxon>
        <taxon>Rhodospirillaceae</taxon>
        <taxon>Roseospira</taxon>
    </lineage>
</organism>
<dbReference type="Pfam" id="PF01126">
    <property type="entry name" value="Heme_oxygenase"/>
    <property type="match status" value="1"/>
</dbReference>
<feature type="compositionally biased region" description="Pro residues" evidence="1">
    <location>
        <begin position="121"/>
        <end position="131"/>
    </location>
</feature>
<dbReference type="CDD" id="cd19166">
    <property type="entry name" value="HemeO-bac"/>
    <property type="match status" value="1"/>
</dbReference>
<keyword evidence="3" id="KW-1185">Reference proteome</keyword>
<feature type="region of interest" description="Disordered" evidence="1">
    <location>
        <begin position="1"/>
        <end position="30"/>
    </location>
</feature>
<dbReference type="OrthoDB" id="9149607at2"/>
<protein>
    <submittedName>
        <fullName evidence="2">Biliverdin-producing heme oxygenase</fullName>
    </submittedName>
</protein>
<dbReference type="AlphaFoldDB" id="A0A7X1ZE62"/>
<comment type="caution">
    <text evidence="2">The sequence shown here is derived from an EMBL/GenBank/DDBJ whole genome shotgun (WGS) entry which is preliminary data.</text>
</comment>
<reference evidence="2 3" key="1">
    <citation type="submission" date="2019-10" db="EMBL/GenBank/DDBJ databases">
        <title>Draft whole-genome sequence of the purple nonsulfur photosynthetic bacterium Roseospira navarrensis DSM 15114.</title>
        <authorList>
            <person name="Kyndt J.A."/>
            <person name="Meyer T.E."/>
        </authorList>
    </citation>
    <scope>NUCLEOTIDE SEQUENCE [LARGE SCALE GENOMIC DNA]</scope>
    <source>
        <strain evidence="2 3">DSM 15114</strain>
    </source>
</reference>
<evidence type="ECO:0000313" key="2">
    <source>
        <dbReference type="EMBL" id="MQX35762.1"/>
    </source>
</evidence>
<dbReference type="InterPro" id="IPR016084">
    <property type="entry name" value="Haem_Oase-like_multi-hlx"/>
</dbReference>
<evidence type="ECO:0000313" key="3">
    <source>
        <dbReference type="Proteomes" id="UP000434582"/>
    </source>
</evidence>
<gene>
    <name evidence="2" type="ORF">GHC57_04435</name>
</gene>
<evidence type="ECO:0000256" key="1">
    <source>
        <dbReference type="SAM" id="MobiDB-lite"/>
    </source>
</evidence>
<dbReference type="Proteomes" id="UP000434582">
    <property type="component" value="Unassembled WGS sequence"/>
</dbReference>
<dbReference type="InterPro" id="IPR016053">
    <property type="entry name" value="Haem_Oase-like"/>
</dbReference>